<name>A0ABT7SF92_9CELL</name>
<evidence type="ECO:0000256" key="1">
    <source>
        <dbReference type="ARBA" id="ARBA00004651"/>
    </source>
</evidence>
<feature type="transmembrane region" description="Helical" evidence="7">
    <location>
        <begin position="877"/>
        <end position="898"/>
    </location>
</feature>
<keyword evidence="10" id="KW-1185">Reference proteome</keyword>
<dbReference type="InterPro" id="IPR003838">
    <property type="entry name" value="ABC3_permease_C"/>
</dbReference>
<feature type="domain" description="ABC3 transporter permease C-terminal" evidence="8">
    <location>
        <begin position="290"/>
        <end position="407"/>
    </location>
</feature>
<comment type="subcellular location">
    <subcellularLocation>
        <location evidence="1">Cell membrane</location>
        <topology evidence="1">Multi-pass membrane protein</topology>
    </subcellularLocation>
</comment>
<feature type="transmembrane region" description="Helical" evidence="7">
    <location>
        <begin position="452"/>
        <end position="479"/>
    </location>
</feature>
<dbReference type="InterPro" id="IPR038766">
    <property type="entry name" value="Membrane_comp_ABC_pdt"/>
</dbReference>
<feature type="transmembrane region" description="Helical" evidence="7">
    <location>
        <begin position="500"/>
        <end position="520"/>
    </location>
</feature>
<dbReference type="RefSeq" id="WP_289454506.1">
    <property type="nucleotide sequence ID" value="NZ_JAUCGQ010000001.1"/>
</dbReference>
<evidence type="ECO:0000256" key="6">
    <source>
        <dbReference type="SAM" id="MobiDB-lite"/>
    </source>
</evidence>
<evidence type="ECO:0000256" key="5">
    <source>
        <dbReference type="ARBA" id="ARBA00023136"/>
    </source>
</evidence>
<keyword evidence="5 7" id="KW-0472">Membrane</keyword>
<evidence type="ECO:0000256" key="2">
    <source>
        <dbReference type="ARBA" id="ARBA00022475"/>
    </source>
</evidence>
<feature type="transmembrane region" description="Helical" evidence="7">
    <location>
        <begin position="284"/>
        <end position="309"/>
    </location>
</feature>
<dbReference type="EMBL" id="JAUCGQ010000001">
    <property type="protein sequence ID" value="MDM7854704.1"/>
    <property type="molecule type" value="Genomic_DNA"/>
</dbReference>
<keyword evidence="3 7" id="KW-0812">Transmembrane</keyword>
<feature type="transmembrane region" description="Helical" evidence="7">
    <location>
        <begin position="330"/>
        <end position="357"/>
    </location>
</feature>
<protein>
    <submittedName>
        <fullName evidence="9">FtsX-like permease family protein</fullName>
    </submittedName>
</protein>
<keyword evidence="4 7" id="KW-1133">Transmembrane helix</keyword>
<keyword evidence="2" id="KW-1003">Cell membrane</keyword>
<proteinExistence type="predicted"/>
<accession>A0ABT7SF92</accession>
<feature type="domain" description="ABC3 transporter permease C-terminal" evidence="8">
    <location>
        <begin position="785"/>
        <end position="900"/>
    </location>
</feature>
<evidence type="ECO:0000313" key="10">
    <source>
        <dbReference type="Proteomes" id="UP001529338"/>
    </source>
</evidence>
<evidence type="ECO:0000256" key="7">
    <source>
        <dbReference type="SAM" id="Phobius"/>
    </source>
</evidence>
<feature type="region of interest" description="Disordered" evidence="6">
    <location>
        <begin position="47"/>
        <end position="67"/>
    </location>
</feature>
<dbReference type="PANTHER" id="PTHR30287:SF1">
    <property type="entry name" value="INNER MEMBRANE PROTEIN"/>
    <property type="match status" value="1"/>
</dbReference>
<feature type="transmembrane region" description="Helical" evidence="7">
    <location>
        <begin position="781"/>
        <end position="804"/>
    </location>
</feature>
<dbReference type="Pfam" id="PF02687">
    <property type="entry name" value="FtsX"/>
    <property type="match status" value="2"/>
</dbReference>
<gene>
    <name evidence="9" type="ORF">QRT04_07155</name>
</gene>
<reference evidence="9 10" key="1">
    <citation type="submission" date="2023-06" db="EMBL/GenBank/DDBJ databases">
        <title>Cellulomonas sp. MW4 Whole genome sequence.</title>
        <authorList>
            <person name="Park S."/>
        </authorList>
    </citation>
    <scope>NUCLEOTIDE SEQUENCE [LARGE SCALE GENOMIC DNA]</scope>
    <source>
        <strain evidence="9 10">MW4</strain>
    </source>
</reference>
<sequence>MIGVPVLVGVAGGTLIASSLPTAATYARYALGDEAQALVQGRAQGPGVMQDARDQGGGMSGGAGPDHRDATLTQYEALLADALPAADRLVRVVQATVRAATPDAHWNVSVSEYPPEDLARVQTSPLLHGRLPSAAGEVAVDRDLARRLRLAVGDAFTTTLGKATTPTEVRVVGIVAGRNPHGSPGIVTTTGTVLPAVPDRPLDTDAVPGAGDGYVGLAGGSVARDLDALTTEWVVLGDAPVTWHDVRAVNAVGSHVVSRDVVEHPEQIPPADTFGESPVSTGTVALVAAVTVMALVEAVLLIGPAFAVGARRSERQLALLAASGAERRTLRHVVLTGGVVIGLLASVVAAAAGLAIAAGVRAWQLAHHLWGFPDLRVYWWLVVGAVALGTLVAAAAAWFPARRAARVDVTAALAGRRAEPRARRAVPIVGLAMFVAGAVAATFGAANSKTGVLVAGMLLLELGMVAASGGLVSLVARIAPFAGVAGRLALRDAARQRGRTAPAVAAVIAAIAGVSAGAVYTASQAAHDENAYVQAVADGRVVLETGLQEDPRAVARTDDGSALVARDLDVLRTALPVAAFAPARTIAAPPGADVDADGLEHPEWISAALAPGGACPVAEPERHPHAVAKDPRCWLGRGSMGEGFGRLVDDGTFVGATGVPGADRAAAALAAGTVVVGSPYQIWPDGTAHLEIPVSGQDDPRTVVVPAVAVEQPGEWTDQPVLPPAVAARLGVSTELRGGVVTTSRAVTWDEVGKAVEAVQAVDENAYLSLVDHDRSADTRLVLLVLVAAALVAGIGATAIALALSAAESRPDLATLGAVGASPSVRRRFAASQAGVVAVLGTTLGVVTGAALGHVVVVASRFSGGGFDQYWQPVVPWAPLAAIAVGVPALAMAGAAACTRSRLPMVRRVVG</sequence>
<feature type="transmembrane region" description="Helical" evidence="7">
    <location>
        <begin position="834"/>
        <end position="857"/>
    </location>
</feature>
<evidence type="ECO:0000256" key="3">
    <source>
        <dbReference type="ARBA" id="ARBA00022692"/>
    </source>
</evidence>
<feature type="transmembrane region" description="Helical" evidence="7">
    <location>
        <begin position="425"/>
        <end position="446"/>
    </location>
</feature>
<feature type="transmembrane region" description="Helical" evidence="7">
    <location>
        <begin position="377"/>
        <end position="399"/>
    </location>
</feature>
<dbReference type="PANTHER" id="PTHR30287">
    <property type="entry name" value="MEMBRANE COMPONENT OF PREDICTED ABC SUPERFAMILY METABOLITE UPTAKE TRANSPORTER"/>
    <property type="match status" value="1"/>
</dbReference>
<comment type="caution">
    <text evidence="9">The sequence shown here is derived from an EMBL/GenBank/DDBJ whole genome shotgun (WGS) entry which is preliminary data.</text>
</comment>
<evidence type="ECO:0000259" key="8">
    <source>
        <dbReference type="Pfam" id="PF02687"/>
    </source>
</evidence>
<evidence type="ECO:0000256" key="4">
    <source>
        <dbReference type="ARBA" id="ARBA00022989"/>
    </source>
</evidence>
<organism evidence="9 10">
    <name type="scientific">Cellulomonas alba</name>
    <dbReference type="NCBI Taxonomy" id="3053467"/>
    <lineage>
        <taxon>Bacteria</taxon>
        <taxon>Bacillati</taxon>
        <taxon>Actinomycetota</taxon>
        <taxon>Actinomycetes</taxon>
        <taxon>Micrococcales</taxon>
        <taxon>Cellulomonadaceae</taxon>
        <taxon>Cellulomonas</taxon>
    </lineage>
</organism>
<feature type="compositionally biased region" description="Gly residues" evidence="6">
    <location>
        <begin position="55"/>
        <end position="64"/>
    </location>
</feature>
<dbReference type="Proteomes" id="UP001529338">
    <property type="component" value="Unassembled WGS sequence"/>
</dbReference>
<evidence type="ECO:0000313" key="9">
    <source>
        <dbReference type="EMBL" id="MDM7854704.1"/>
    </source>
</evidence>